<dbReference type="Pfam" id="PF08479">
    <property type="entry name" value="POTRA_2"/>
    <property type="match status" value="1"/>
</dbReference>
<evidence type="ECO:0000256" key="3">
    <source>
        <dbReference type="ARBA" id="ARBA00023237"/>
    </source>
</evidence>
<proteinExistence type="predicted"/>
<dbReference type="InterPro" id="IPR051544">
    <property type="entry name" value="TPS_OM_transporter"/>
</dbReference>
<feature type="domain" description="Polypeptide-transport-associated ShlB-type" evidence="6">
    <location>
        <begin position="80"/>
        <end position="155"/>
    </location>
</feature>
<keyword evidence="3" id="KW-0998">Cell outer membrane</keyword>
<reference evidence="7" key="1">
    <citation type="submission" date="2019-02" db="EMBL/GenBank/DDBJ databases">
        <authorList>
            <person name="Gruber-Vodicka R. H."/>
            <person name="Seah K. B. B."/>
        </authorList>
    </citation>
    <scope>NUCLEOTIDE SEQUENCE</scope>
    <source>
        <strain evidence="8">BECK_M6</strain>
        <strain evidence="7">BECK_M7</strain>
    </source>
</reference>
<keyword evidence="1" id="KW-1134">Transmembrane beta strand</keyword>
<accession>A0A450U4Y5</accession>
<organism evidence="7">
    <name type="scientific">Candidatus Kentrum sp. LFY</name>
    <dbReference type="NCBI Taxonomy" id="2126342"/>
    <lineage>
        <taxon>Bacteria</taxon>
        <taxon>Pseudomonadati</taxon>
        <taxon>Pseudomonadota</taxon>
        <taxon>Gammaproteobacteria</taxon>
        <taxon>Candidatus Kentrum</taxon>
    </lineage>
</organism>
<evidence type="ECO:0000256" key="4">
    <source>
        <dbReference type="SAM" id="MobiDB-lite"/>
    </source>
</evidence>
<sequence length="574" mass="64240">MRRNLVSSSNLKRLDVVLPIVILGIFSGVIRAETTRGSGYAHQTYVQRMGPGTHPLRLPPVVPDQGKAPSSPNTDDISPFVLQGIHFDGNTVFNATELMALAKPYMGRLVSFTDLEDIRIAITRHYESAGYPNSGALLPSQHIEDGQVRFRIIEGRLDTVHIRGSGHLNPEYIRGRLLWGLTNQPLNSKALGERFRLLLTDPLIARLQGTLRPGEKIGSGILDLDVTTANSLDLGLSFDNHRSVSTGADTGRLVGNLRNFTGWGDDLALTLGRSQGALEGSIAWTVPVSPRDTRITIYHSKSRATVIEEPLNKIDIDNLSRRWGIGFDYPLWRWTTGHLRLGAKFEHEFSRTLFLGRGWPLSSGVEANGSAQVSVLRFVQDYALRTKIRSFAARSTVSLGIDAFDATIHDDNKPDSRFVSWVGQARQAWRLKRNGQKRDDRIVLRADLQWTNDSLLPLEQFAVGGANSVRGYRENQLVRDQGYVASIEYRHSLLTFDNPHDLKLVLFSDIGGGRYQDKHVSDSLLWSIGIGMRWKWKRLRAAIDWGCPLRSVPEPFEHDLQDDGVHFSLSFDLL</sequence>
<evidence type="ECO:0000259" key="5">
    <source>
        <dbReference type="Pfam" id="PF03865"/>
    </source>
</evidence>
<dbReference type="EMBL" id="CAADFH010000004">
    <property type="protein sequence ID" value="VFJ88402.1"/>
    <property type="molecule type" value="Genomic_DNA"/>
</dbReference>
<dbReference type="GO" id="GO:0046819">
    <property type="term" value="P:protein secretion by the type V secretion system"/>
    <property type="evidence" value="ECO:0007669"/>
    <property type="project" value="TreeGrafter"/>
</dbReference>
<dbReference type="Gene3D" id="3.10.20.310">
    <property type="entry name" value="membrane protein fhac"/>
    <property type="match status" value="1"/>
</dbReference>
<dbReference type="GO" id="GO:0098046">
    <property type="term" value="C:type V protein secretion system complex"/>
    <property type="evidence" value="ECO:0007669"/>
    <property type="project" value="TreeGrafter"/>
</dbReference>
<gene>
    <name evidence="8" type="ORF">BECKLFY1418A_GA0070994_100422</name>
    <name evidence="7" type="ORF">BECKLFY1418B_GA0070995_10022</name>
</gene>
<evidence type="ECO:0000313" key="8">
    <source>
        <dbReference type="EMBL" id="VFJ88402.1"/>
    </source>
</evidence>
<dbReference type="AlphaFoldDB" id="A0A450U4Y5"/>
<evidence type="ECO:0000256" key="1">
    <source>
        <dbReference type="ARBA" id="ARBA00022452"/>
    </source>
</evidence>
<dbReference type="GO" id="GO:0008320">
    <property type="term" value="F:protein transmembrane transporter activity"/>
    <property type="evidence" value="ECO:0007669"/>
    <property type="project" value="TreeGrafter"/>
</dbReference>
<dbReference type="InterPro" id="IPR013686">
    <property type="entry name" value="Polypept-transport_assoc_ShlB"/>
</dbReference>
<name>A0A450U4Y5_9GAMM</name>
<dbReference type="PANTHER" id="PTHR34597">
    <property type="entry name" value="SLR1661 PROTEIN"/>
    <property type="match status" value="1"/>
</dbReference>
<keyword evidence="2" id="KW-0812">Transmembrane</keyword>
<keyword evidence="1" id="KW-0472">Membrane</keyword>
<evidence type="ECO:0000256" key="2">
    <source>
        <dbReference type="ARBA" id="ARBA00022692"/>
    </source>
</evidence>
<feature type="region of interest" description="Disordered" evidence="4">
    <location>
        <begin position="52"/>
        <end position="75"/>
    </location>
</feature>
<dbReference type="Pfam" id="PF03865">
    <property type="entry name" value="ShlB"/>
    <property type="match status" value="1"/>
</dbReference>
<dbReference type="Gene3D" id="2.40.160.50">
    <property type="entry name" value="membrane protein fhac: a member of the omp85/tpsb transporter family"/>
    <property type="match status" value="1"/>
</dbReference>
<dbReference type="InterPro" id="IPR005565">
    <property type="entry name" value="Hemolysn_activator_HlyB_C"/>
</dbReference>
<evidence type="ECO:0000259" key="6">
    <source>
        <dbReference type="Pfam" id="PF08479"/>
    </source>
</evidence>
<dbReference type="PANTHER" id="PTHR34597:SF1">
    <property type="entry name" value="HEME_HEMOPEXIN TRANSPORTER PROTEIN HUXB"/>
    <property type="match status" value="1"/>
</dbReference>
<feature type="domain" description="Haemolysin activator HlyB C-terminal" evidence="5">
    <location>
        <begin position="220"/>
        <end position="533"/>
    </location>
</feature>
<dbReference type="EMBL" id="CAADFF010000002">
    <property type="protein sequence ID" value="VFJ86151.1"/>
    <property type="molecule type" value="Genomic_DNA"/>
</dbReference>
<evidence type="ECO:0000313" key="7">
    <source>
        <dbReference type="EMBL" id="VFJ86151.1"/>
    </source>
</evidence>
<protein>
    <submittedName>
        <fullName evidence="7">Hemolysin activation/secretion protein</fullName>
    </submittedName>
</protein>